<gene>
    <name evidence="9" type="ORF">ZOSMA_2G01680</name>
</gene>
<accession>A0A0K9PD54</accession>
<dbReference type="InterPro" id="IPR050823">
    <property type="entry name" value="Plant_Ser_Thr_Prot_Kinase"/>
</dbReference>
<name>A0A0K9PD54_ZOSMR</name>
<dbReference type="EC" id="2.7.11.1" evidence="1"/>
<keyword evidence="2" id="KW-0808">Transferase</keyword>
<dbReference type="PROSITE" id="PS50011">
    <property type="entry name" value="PROTEIN_KINASE_DOM"/>
    <property type="match status" value="1"/>
</dbReference>
<dbReference type="Gene3D" id="1.10.510.10">
    <property type="entry name" value="Transferase(Phosphotransferase) domain 1"/>
    <property type="match status" value="1"/>
</dbReference>
<dbReference type="SUPFAM" id="SSF56112">
    <property type="entry name" value="Protein kinase-like (PK-like)"/>
    <property type="match status" value="1"/>
</dbReference>
<reference evidence="10" key="1">
    <citation type="journal article" date="2016" name="Nature">
        <title>The genome of the seagrass Zostera marina reveals angiosperm adaptation to the sea.</title>
        <authorList>
            <person name="Olsen J.L."/>
            <person name="Rouze P."/>
            <person name="Verhelst B."/>
            <person name="Lin Y.-C."/>
            <person name="Bayer T."/>
            <person name="Collen J."/>
            <person name="Dattolo E."/>
            <person name="De Paoli E."/>
            <person name="Dittami S."/>
            <person name="Maumus F."/>
            <person name="Michel G."/>
            <person name="Kersting A."/>
            <person name="Lauritano C."/>
            <person name="Lohaus R."/>
            <person name="Toepel M."/>
            <person name="Tonon T."/>
            <person name="Vanneste K."/>
            <person name="Amirebrahimi M."/>
            <person name="Brakel J."/>
            <person name="Bostroem C."/>
            <person name="Chovatia M."/>
            <person name="Grimwood J."/>
            <person name="Jenkins J.W."/>
            <person name="Jueterbock A."/>
            <person name="Mraz A."/>
            <person name="Stam W.T."/>
            <person name="Tice H."/>
            <person name="Bornberg-Bauer E."/>
            <person name="Green P.J."/>
            <person name="Pearson G.A."/>
            <person name="Procaccini G."/>
            <person name="Duarte C.M."/>
            <person name="Schmutz J."/>
            <person name="Reusch T.B.H."/>
            <person name="Van de Peer Y."/>
        </authorList>
    </citation>
    <scope>NUCLEOTIDE SEQUENCE [LARGE SCALE GENOMIC DNA]</scope>
    <source>
        <strain evidence="10">cv. Finnish</strain>
    </source>
</reference>
<dbReference type="InterPro" id="IPR001245">
    <property type="entry name" value="Ser-Thr/Tyr_kinase_cat_dom"/>
</dbReference>
<keyword evidence="4 9" id="KW-0418">Kinase</keyword>
<dbReference type="CDD" id="cd14066">
    <property type="entry name" value="STKc_IRAK"/>
    <property type="match status" value="1"/>
</dbReference>
<protein>
    <recommendedName>
        <fullName evidence="1">non-specific serine/threonine protein kinase</fullName>
        <ecNumber evidence="1">2.7.11.1</ecNumber>
    </recommendedName>
</protein>
<evidence type="ECO:0000256" key="5">
    <source>
        <dbReference type="ARBA" id="ARBA00022840"/>
    </source>
</evidence>
<keyword evidence="5" id="KW-0067">ATP-binding</keyword>
<organism evidence="9 10">
    <name type="scientific">Zostera marina</name>
    <name type="common">Eelgrass</name>
    <dbReference type="NCBI Taxonomy" id="29655"/>
    <lineage>
        <taxon>Eukaryota</taxon>
        <taxon>Viridiplantae</taxon>
        <taxon>Streptophyta</taxon>
        <taxon>Embryophyta</taxon>
        <taxon>Tracheophyta</taxon>
        <taxon>Spermatophyta</taxon>
        <taxon>Magnoliopsida</taxon>
        <taxon>Liliopsida</taxon>
        <taxon>Zosteraceae</taxon>
        <taxon>Zostera</taxon>
    </lineage>
</organism>
<evidence type="ECO:0000256" key="3">
    <source>
        <dbReference type="ARBA" id="ARBA00022741"/>
    </source>
</evidence>
<dbReference type="SMART" id="SM00220">
    <property type="entry name" value="S_TKc"/>
    <property type="match status" value="1"/>
</dbReference>
<keyword evidence="3" id="KW-0547">Nucleotide-binding</keyword>
<dbReference type="AlphaFoldDB" id="A0A0K9PD54"/>
<evidence type="ECO:0000256" key="2">
    <source>
        <dbReference type="ARBA" id="ARBA00022679"/>
    </source>
</evidence>
<evidence type="ECO:0000256" key="1">
    <source>
        <dbReference type="ARBA" id="ARBA00012513"/>
    </source>
</evidence>
<proteinExistence type="predicted"/>
<evidence type="ECO:0000256" key="6">
    <source>
        <dbReference type="ARBA" id="ARBA00047899"/>
    </source>
</evidence>
<dbReference type="PANTHER" id="PTHR45621">
    <property type="entry name" value="OS01G0588500 PROTEIN-RELATED"/>
    <property type="match status" value="1"/>
</dbReference>
<dbReference type="FunFam" id="3.30.200.20:FF:000228">
    <property type="entry name" value="Serine/threonine-protein kinase BIK1"/>
    <property type="match status" value="1"/>
</dbReference>
<dbReference type="STRING" id="29655.A0A0K9PD54"/>
<dbReference type="EMBL" id="LFYR01000981">
    <property type="protein sequence ID" value="KMZ66157.1"/>
    <property type="molecule type" value="Genomic_DNA"/>
</dbReference>
<comment type="catalytic activity">
    <reaction evidence="7">
        <text>L-seryl-[protein] + ATP = O-phospho-L-seryl-[protein] + ADP + H(+)</text>
        <dbReference type="Rhea" id="RHEA:17989"/>
        <dbReference type="Rhea" id="RHEA-COMP:9863"/>
        <dbReference type="Rhea" id="RHEA-COMP:11604"/>
        <dbReference type="ChEBI" id="CHEBI:15378"/>
        <dbReference type="ChEBI" id="CHEBI:29999"/>
        <dbReference type="ChEBI" id="CHEBI:30616"/>
        <dbReference type="ChEBI" id="CHEBI:83421"/>
        <dbReference type="ChEBI" id="CHEBI:456216"/>
        <dbReference type="EC" id="2.7.11.1"/>
    </reaction>
</comment>
<dbReference type="InterPro" id="IPR011009">
    <property type="entry name" value="Kinase-like_dom_sf"/>
</dbReference>
<evidence type="ECO:0000256" key="7">
    <source>
        <dbReference type="ARBA" id="ARBA00048679"/>
    </source>
</evidence>
<sequence length="461" mass="51315">MKFFKFLKKITKGESTKNGISSFLFRINSSTSTDYGLQRSGSELNSQNISDTSIGSIDGRPSYPSNLSEATNNLKIFTFSELKIATKNFSKSSMIGEGGFGCVYRGSIKKPDESLSSSSSSSSKASSQRVEIAVKKLNRSGTQGHKQWLAEVQVLGVTEHPNLVKLIGYCAEDDQRGMQMLLVYEFMGNKSVEAHLSTKANAILSWSMRLKVALQAARGLTYLHEELGFQIIFRDLKTSNILLDDEWNAKISDFGLARHGPLEGSSHVSTAAVGTFAYSAPEYLQTGRLTAKSDIWSYGVVLYELITGRTPIDYNRPKSEQRMLDWVKPYVADPRRFKLIIDPRIKDQCSVKSAYRLCLVANKCLARVPKTRPKMSEVLAKVQEIVNGMEVGDSPQPPLVSLGTNQEAVTDQVKEKGSSSYKEQCGNSHIKVCLKRKLGGIRSAEVWSSWQFWRSKHDQTK</sequence>
<evidence type="ECO:0000256" key="4">
    <source>
        <dbReference type="ARBA" id="ARBA00022777"/>
    </source>
</evidence>
<dbReference type="GO" id="GO:0005524">
    <property type="term" value="F:ATP binding"/>
    <property type="evidence" value="ECO:0007669"/>
    <property type="project" value="UniProtKB-KW"/>
</dbReference>
<dbReference type="InterPro" id="IPR000719">
    <property type="entry name" value="Prot_kinase_dom"/>
</dbReference>
<dbReference type="Pfam" id="PF07714">
    <property type="entry name" value="PK_Tyr_Ser-Thr"/>
    <property type="match status" value="1"/>
</dbReference>
<evidence type="ECO:0000313" key="10">
    <source>
        <dbReference type="Proteomes" id="UP000036987"/>
    </source>
</evidence>
<dbReference type="Gene3D" id="3.30.200.20">
    <property type="entry name" value="Phosphorylase Kinase, domain 1"/>
    <property type="match status" value="1"/>
</dbReference>
<dbReference type="Proteomes" id="UP000036987">
    <property type="component" value="Unassembled WGS sequence"/>
</dbReference>
<dbReference type="FunFam" id="1.10.510.10:FF:000095">
    <property type="entry name" value="protein STRUBBELIG-RECEPTOR FAMILY 8"/>
    <property type="match status" value="1"/>
</dbReference>
<comment type="caution">
    <text evidence="9">The sequence shown here is derived from an EMBL/GenBank/DDBJ whole genome shotgun (WGS) entry which is preliminary data.</text>
</comment>
<evidence type="ECO:0000313" key="9">
    <source>
        <dbReference type="EMBL" id="KMZ66157.1"/>
    </source>
</evidence>
<comment type="catalytic activity">
    <reaction evidence="6">
        <text>L-threonyl-[protein] + ATP = O-phospho-L-threonyl-[protein] + ADP + H(+)</text>
        <dbReference type="Rhea" id="RHEA:46608"/>
        <dbReference type="Rhea" id="RHEA-COMP:11060"/>
        <dbReference type="Rhea" id="RHEA-COMP:11605"/>
        <dbReference type="ChEBI" id="CHEBI:15378"/>
        <dbReference type="ChEBI" id="CHEBI:30013"/>
        <dbReference type="ChEBI" id="CHEBI:30616"/>
        <dbReference type="ChEBI" id="CHEBI:61977"/>
        <dbReference type="ChEBI" id="CHEBI:456216"/>
        <dbReference type="EC" id="2.7.11.1"/>
    </reaction>
</comment>
<feature type="domain" description="Protein kinase" evidence="8">
    <location>
        <begin position="89"/>
        <end position="386"/>
    </location>
</feature>
<dbReference type="GO" id="GO:0004674">
    <property type="term" value="F:protein serine/threonine kinase activity"/>
    <property type="evidence" value="ECO:0007669"/>
    <property type="project" value="UniProtKB-EC"/>
</dbReference>
<dbReference type="OMA" id="CAIRSHE"/>
<keyword evidence="10" id="KW-1185">Reference proteome</keyword>
<dbReference type="OrthoDB" id="4062651at2759"/>
<evidence type="ECO:0000259" key="8">
    <source>
        <dbReference type="PROSITE" id="PS50011"/>
    </source>
</evidence>